<evidence type="ECO:0000313" key="2">
    <source>
        <dbReference type="Proteomes" id="UP001642487"/>
    </source>
</evidence>
<name>A0ABP0XX28_9ROSI</name>
<keyword evidence="2" id="KW-1185">Reference proteome</keyword>
<sequence>MESIDWSEKEFTTSLHALWVVRRFPAFRSLQLRWKSCNIVGLRSRVSPKLNIVELLLCCRTSCREREERSRRRRSASLESALSTATMVATESSSFFSISHFSNEA</sequence>
<protein>
    <submittedName>
        <fullName evidence="1">Uncharacterized protein</fullName>
    </submittedName>
</protein>
<dbReference type="EMBL" id="OZ021744">
    <property type="protein sequence ID" value="CAK9311906.1"/>
    <property type="molecule type" value="Genomic_DNA"/>
</dbReference>
<organism evidence="1 2">
    <name type="scientific">Citrullus colocynthis</name>
    <name type="common">colocynth</name>
    <dbReference type="NCBI Taxonomy" id="252529"/>
    <lineage>
        <taxon>Eukaryota</taxon>
        <taxon>Viridiplantae</taxon>
        <taxon>Streptophyta</taxon>
        <taxon>Embryophyta</taxon>
        <taxon>Tracheophyta</taxon>
        <taxon>Spermatophyta</taxon>
        <taxon>Magnoliopsida</taxon>
        <taxon>eudicotyledons</taxon>
        <taxon>Gunneridae</taxon>
        <taxon>Pentapetalae</taxon>
        <taxon>rosids</taxon>
        <taxon>fabids</taxon>
        <taxon>Cucurbitales</taxon>
        <taxon>Cucurbitaceae</taxon>
        <taxon>Benincaseae</taxon>
        <taxon>Citrullus</taxon>
    </lineage>
</organism>
<gene>
    <name evidence="1" type="ORF">CITCOLO1_LOCUS3582</name>
</gene>
<proteinExistence type="predicted"/>
<dbReference type="Proteomes" id="UP001642487">
    <property type="component" value="Chromosome 10"/>
</dbReference>
<accession>A0ABP0XX28</accession>
<evidence type="ECO:0000313" key="1">
    <source>
        <dbReference type="EMBL" id="CAK9311906.1"/>
    </source>
</evidence>
<reference evidence="1 2" key="1">
    <citation type="submission" date="2024-03" db="EMBL/GenBank/DDBJ databases">
        <authorList>
            <person name="Gkanogiannis A."/>
            <person name="Becerra Lopez-Lavalle L."/>
        </authorList>
    </citation>
    <scope>NUCLEOTIDE SEQUENCE [LARGE SCALE GENOMIC DNA]</scope>
</reference>